<dbReference type="InterPro" id="IPR033714">
    <property type="entry name" value="tRNA_bind_bactPheRS"/>
</dbReference>
<protein>
    <recommendedName>
        <fullName evidence="15">Phenylalanine--tRNA ligase beta subunit</fullName>
        <ecNumber evidence="15">6.1.1.20</ecNumber>
    </recommendedName>
    <alternativeName>
        <fullName evidence="15">Phenylalanyl-tRNA synthetase beta subunit</fullName>
        <shortName evidence="15">PheRS</shortName>
    </alternativeName>
</protein>
<evidence type="ECO:0000256" key="6">
    <source>
        <dbReference type="ARBA" id="ARBA00022598"/>
    </source>
</evidence>
<dbReference type="Pfam" id="PF03483">
    <property type="entry name" value="B3_4"/>
    <property type="match status" value="1"/>
</dbReference>
<keyword evidence="7 15" id="KW-0479">Metal-binding</keyword>
<dbReference type="Pfam" id="PF01588">
    <property type="entry name" value="tRNA_bind"/>
    <property type="match status" value="1"/>
</dbReference>
<dbReference type="GO" id="GO:0006432">
    <property type="term" value="P:phenylalanyl-tRNA aminoacylation"/>
    <property type="evidence" value="ECO:0007669"/>
    <property type="project" value="UniProtKB-UniRule"/>
</dbReference>
<dbReference type="CDD" id="cd00769">
    <property type="entry name" value="PheRS_beta_core"/>
    <property type="match status" value="1"/>
</dbReference>
<evidence type="ECO:0000313" key="21">
    <source>
        <dbReference type="Proteomes" id="UP000037848"/>
    </source>
</evidence>
<feature type="binding site" evidence="15">
    <location>
        <position position="464"/>
    </location>
    <ligand>
        <name>Mg(2+)</name>
        <dbReference type="ChEBI" id="CHEBI:18420"/>
        <note>shared with alpha subunit</note>
    </ligand>
</feature>
<dbReference type="EC" id="6.1.1.20" evidence="15"/>
<comment type="cofactor">
    <cofactor evidence="15">
        <name>Mg(2+)</name>
        <dbReference type="ChEBI" id="CHEBI:18420"/>
    </cofactor>
    <text evidence="15">Binds 2 magnesium ions per tetramer.</text>
</comment>
<dbReference type="Gene3D" id="3.30.930.10">
    <property type="entry name" value="Bira Bifunctional Protein, Domain 2"/>
    <property type="match status" value="1"/>
</dbReference>
<keyword evidence="5 16" id="KW-0820">tRNA-binding</keyword>
<dbReference type="InterPro" id="IPR005147">
    <property type="entry name" value="tRNA_synthase_B5-dom"/>
</dbReference>
<organism evidence="20 21">
    <name type="scientific">Pseudoalteromonas porphyrae</name>
    <dbReference type="NCBI Taxonomy" id="187330"/>
    <lineage>
        <taxon>Bacteria</taxon>
        <taxon>Pseudomonadati</taxon>
        <taxon>Pseudomonadota</taxon>
        <taxon>Gammaproteobacteria</taxon>
        <taxon>Alteromonadales</taxon>
        <taxon>Pseudoalteromonadaceae</taxon>
        <taxon>Pseudoalteromonas</taxon>
    </lineage>
</organism>
<dbReference type="SUPFAM" id="SSF55681">
    <property type="entry name" value="Class II aaRS and biotin synthetases"/>
    <property type="match status" value="1"/>
</dbReference>
<dbReference type="CDD" id="cd02796">
    <property type="entry name" value="tRNA_bind_bactPheRS"/>
    <property type="match status" value="1"/>
</dbReference>
<dbReference type="InterPro" id="IPR012340">
    <property type="entry name" value="NA-bd_OB-fold"/>
</dbReference>
<feature type="domain" description="FDX-ACB" evidence="18">
    <location>
        <begin position="701"/>
        <end position="794"/>
    </location>
</feature>
<feature type="binding site" evidence="15">
    <location>
        <position position="454"/>
    </location>
    <ligand>
        <name>Mg(2+)</name>
        <dbReference type="ChEBI" id="CHEBI:18420"/>
        <note>shared with alpha subunit</note>
    </ligand>
</feature>
<dbReference type="InterPro" id="IPR009061">
    <property type="entry name" value="DNA-bd_dom_put_sf"/>
</dbReference>
<dbReference type="EMBL" id="LHPH01000033">
    <property type="protein sequence ID" value="KPH56783.1"/>
    <property type="molecule type" value="Genomic_DNA"/>
</dbReference>
<dbReference type="InterPro" id="IPR002547">
    <property type="entry name" value="tRNA-bd_dom"/>
</dbReference>
<proteinExistence type="inferred from homology"/>
<keyword evidence="12 15" id="KW-0648">Protein biosynthesis</keyword>
<dbReference type="STRING" id="187330.AMS58_20060"/>
<comment type="subcellular location">
    <subcellularLocation>
        <location evidence="1 15">Cytoplasm</location>
    </subcellularLocation>
</comment>
<dbReference type="HAMAP" id="MF_00283">
    <property type="entry name" value="Phe_tRNA_synth_beta1"/>
    <property type="match status" value="1"/>
</dbReference>
<dbReference type="PATRIC" id="fig|187330.3.peg.2946"/>
<reference evidence="20 21" key="1">
    <citation type="submission" date="2015-08" db="EMBL/GenBank/DDBJ databases">
        <title>Draft Genome Sequence of Pseudoalteromonas porphyrae UCD-SED14.</title>
        <authorList>
            <person name="Coil D.A."/>
            <person name="Jospin G."/>
            <person name="Lee R.D."/>
            <person name="Eisen J.A."/>
        </authorList>
    </citation>
    <scope>NUCLEOTIDE SEQUENCE [LARGE SCALE GENOMIC DNA]</scope>
    <source>
        <strain evidence="20 21">UCD-SED14</strain>
    </source>
</reference>
<dbReference type="Gene3D" id="3.30.70.380">
    <property type="entry name" value="Ferrodoxin-fold anticodon-binding domain"/>
    <property type="match status" value="1"/>
</dbReference>
<dbReference type="InterPro" id="IPR020825">
    <property type="entry name" value="Phe-tRNA_synthase-like_B3/B4"/>
</dbReference>
<evidence type="ECO:0000256" key="9">
    <source>
        <dbReference type="ARBA" id="ARBA00022840"/>
    </source>
</evidence>
<dbReference type="Gene3D" id="2.40.50.140">
    <property type="entry name" value="Nucleic acid-binding proteins"/>
    <property type="match status" value="1"/>
</dbReference>
<evidence type="ECO:0000256" key="3">
    <source>
        <dbReference type="ARBA" id="ARBA00011209"/>
    </source>
</evidence>
<keyword evidence="4 15" id="KW-0963">Cytoplasm</keyword>
<dbReference type="SUPFAM" id="SSF54991">
    <property type="entry name" value="Anticodon-binding domain of PheRS"/>
    <property type="match status" value="1"/>
</dbReference>
<keyword evidence="6 15" id="KW-0436">Ligase</keyword>
<sequence length="795" mass="86732">MKFSEKWLREWVNPAIDTQALSEQLSMAGLEVDGVEPAAAQFTGVVVGEVVECGQHPDADKLRVTKINVGGDELLDIVCGAPNCRLGIKVAVAMVGAVLPGDFKIKKAKLRGQPSHGMLCAFVELGISEEGDGIMELPSDAPIGTDLREYLSLDDNIIDVDLTPNRGDCLGIKGIAREVGVLNSIDVKALEIPAVTPTIDDKISIELVNEEACPRYLGRVIKDINLDAETPLWMVEKLRRSGVRSIDPVVDVTNYVLLELGHPMHAFDLSAIEGGIKVRSANAGEELVLLDGNTAKLNESTLVIADHNKALAIAGIFGGEQSGVTDKTSDILLESAFFNPVAIAGQARSYGLHTDASHRYERGVDFALQHDAMERATALLLEIVGGEAGPVVEAVAADKLPKVTEVRLRRARLDRVIGHHIEDAKVTDILTRLGLDVKVENESWSADVPSYRFDIRIEEDLIEEVARVYGYNSIPNVAPTAKLKMTTHNEATIAVNKFRNTLVTRGYQEAITYSFVDPKAQAILHPDSDALILPHPISIEMSAMRVSLMPGLLASVMYNQNRQQPRIRLFEHGLKFLRDENAENGVNQVAVIGGAITGLAHGEHWVEEKRTVDFYDLKGDVEALLSLTNDITRFEIKAEQSDGLHPGQSAVIYVDGKKVGFFGAVHPQVQKSLDINNATYVFEIEMSAIEKRNLPEAVGVSKFPSNRRDIAILVEDQVKSGDILSVIEKVGGNQLVDLNLFDVYKGKGIEPNYKSLAIALTLQAVDRTLEEKDINLVVDNVVAALAEQFNASLRD</sequence>
<keyword evidence="10 15" id="KW-0460">Magnesium</keyword>
<dbReference type="InterPro" id="IPR041616">
    <property type="entry name" value="PheRS_beta_core"/>
</dbReference>
<evidence type="ECO:0000256" key="7">
    <source>
        <dbReference type="ARBA" id="ARBA00022723"/>
    </source>
</evidence>
<dbReference type="FunFam" id="3.30.56.10:FF:000002">
    <property type="entry name" value="Phenylalanine--tRNA ligase beta subunit"/>
    <property type="match status" value="1"/>
</dbReference>
<evidence type="ECO:0000256" key="16">
    <source>
        <dbReference type="PROSITE-ProRule" id="PRU00209"/>
    </source>
</evidence>
<dbReference type="InterPro" id="IPR036690">
    <property type="entry name" value="Fdx_antiC-bd_sf"/>
</dbReference>
<keyword evidence="8 15" id="KW-0547">Nucleotide-binding</keyword>
<dbReference type="Gene3D" id="3.30.56.10">
    <property type="match status" value="2"/>
</dbReference>
<dbReference type="FunFam" id="3.50.40.10:FF:000001">
    <property type="entry name" value="Phenylalanine--tRNA ligase beta subunit"/>
    <property type="match status" value="1"/>
</dbReference>
<feature type="domain" description="TRNA-binding" evidence="17">
    <location>
        <begin position="39"/>
        <end position="148"/>
    </location>
</feature>
<feature type="domain" description="B5" evidence="19">
    <location>
        <begin position="401"/>
        <end position="476"/>
    </location>
</feature>
<keyword evidence="11 16" id="KW-0694">RNA-binding</keyword>
<dbReference type="GO" id="GO:0009328">
    <property type="term" value="C:phenylalanine-tRNA ligase complex"/>
    <property type="evidence" value="ECO:0007669"/>
    <property type="project" value="TreeGrafter"/>
</dbReference>
<dbReference type="FunFam" id="3.30.930.10:FF:000022">
    <property type="entry name" value="Phenylalanine--tRNA ligase beta subunit"/>
    <property type="match status" value="1"/>
</dbReference>
<dbReference type="InterPro" id="IPR004532">
    <property type="entry name" value="Phe-tRNA-ligase_IIc_bsu_bact"/>
</dbReference>
<dbReference type="PROSITE" id="PS50886">
    <property type="entry name" value="TRBD"/>
    <property type="match status" value="1"/>
</dbReference>
<evidence type="ECO:0000256" key="2">
    <source>
        <dbReference type="ARBA" id="ARBA00008653"/>
    </source>
</evidence>
<dbReference type="SUPFAM" id="SSF56037">
    <property type="entry name" value="PheT/TilS domain"/>
    <property type="match status" value="1"/>
</dbReference>
<dbReference type="Pfam" id="PF17759">
    <property type="entry name" value="tRNA_synthFbeta"/>
    <property type="match status" value="1"/>
</dbReference>
<dbReference type="SUPFAM" id="SSF46955">
    <property type="entry name" value="Putative DNA-binding domain"/>
    <property type="match status" value="1"/>
</dbReference>
<evidence type="ECO:0000256" key="14">
    <source>
        <dbReference type="ARBA" id="ARBA00049255"/>
    </source>
</evidence>
<dbReference type="PANTHER" id="PTHR10947">
    <property type="entry name" value="PHENYLALANYL-TRNA SYNTHETASE BETA CHAIN AND LEUCINE-RICH REPEAT-CONTAINING PROTEIN 47"/>
    <property type="match status" value="1"/>
</dbReference>
<dbReference type="RefSeq" id="WP_054206788.1">
    <property type="nucleotide sequence ID" value="NZ_LHPH01000033.1"/>
</dbReference>
<dbReference type="GO" id="GO:0004826">
    <property type="term" value="F:phenylalanine-tRNA ligase activity"/>
    <property type="evidence" value="ECO:0007669"/>
    <property type="project" value="UniProtKB-UniRule"/>
</dbReference>
<dbReference type="OrthoDB" id="9805455at2"/>
<dbReference type="GO" id="GO:0000287">
    <property type="term" value="F:magnesium ion binding"/>
    <property type="evidence" value="ECO:0007669"/>
    <property type="project" value="UniProtKB-UniRule"/>
</dbReference>
<evidence type="ECO:0000256" key="10">
    <source>
        <dbReference type="ARBA" id="ARBA00022842"/>
    </source>
</evidence>
<comment type="catalytic activity">
    <reaction evidence="14 15">
        <text>tRNA(Phe) + L-phenylalanine + ATP = L-phenylalanyl-tRNA(Phe) + AMP + diphosphate + H(+)</text>
        <dbReference type="Rhea" id="RHEA:19413"/>
        <dbReference type="Rhea" id="RHEA-COMP:9668"/>
        <dbReference type="Rhea" id="RHEA-COMP:9699"/>
        <dbReference type="ChEBI" id="CHEBI:15378"/>
        <dbReference type="ChEBI" id="CHEBI:30616"/>
        <dbReference type="ChEBI" id="CHEBI:33019"/>
        <dbReference type="ChEBI" id="CHEBI:58095"/>
        <dbReference type="ChEBI" id="CHEBI:78442"/>
        <dbReference type="ChEBI" id="CHEBI:78531"/>
        <dbReference type="ChEBI" id="CHEBI:456215"/>
        <dbReference type="EC" id="6.1.1.20"/>
    </reaction>
</comment>
<dbReference type="SMART" id="SM00896">
    <property type="entry name" value="FDX-ACB"/>
    <property type="match status" value="1"/>
</dbReference>
<dbReference type="PROSITE" id="PS51483">
    <property type="entry name" value="B5"/>
    <property type="match status" value="1"/>
</dbReference>
<dbReference type="Pfam" id="PF03484">
    <property type="entry name" value="B5"/>
    <property type="match status" value="1"/>
</dbReference>
<evidence type="ECO:0000256" key="11">
    <source>
        <dbReference type="ARBA" id="ARBA00022884"/>
    </source>
</evidence>
<dbReference type="Proteomes" id="UP000037848">
    <property type="component" value="Unassembled WGS sequence"/>
</dbReference>
<dbReference type="NCBIfam" id="NF045760">
    <property type="entry name" value="YtpR"/>
    <property type="match status" value="1"/>
</dbReference>
<dbReference type="Gene3D" id="3.50.40.10">
    <property type="entry name" value="Phenylalanyl-trna Synthetase, Chain B, domain 3"/>
    <property type="match status" value="1"/>
</dbReference>
<dbReference type="Pfam" id="PF03147">
    <property type="entry name" value="FDX-ACB"/>
    <property type="match status" value="1"/>
</dbReference>
<evidence type="ECO:0000256" key="15">
    <source>
        <dbReference type="HAMAP-Rule" id="MF_00283"/>
    </source>
</evidence>
<dbReference type="SMART" id="SM00873">
    <property type="entry name" value="B3_4"/>
    <property type="match status" value="1"/>
</dbReference>
<dbReference type="InterPro" id="IPR005121">
    <property type="entry name" value="Fdx_antiC-bd"/>
</dbReference>
<comment type="subunit">
    <text evidence="3 15">Tetramer of two alpha and two beta subunits.</text>
</comment>
<dbReference type="GO" id="GO:0000049">
    <property type="term" value="F:tRNA binding"/>
    <property type="evidence" value="ECO:0007669"/>
    <property type="project" value="UniProtKB-UniRule"/>
</dbReference>
<comment type="similarity">
    <text evidence="2 15">Belongs to the phenylalanyl-tRNA synthetase beta subunit family. Type 1 subfamily.</text>
</comment>
<dbReference type="SUPFAM" id="SSF50249">
    <property type="entry name" value="Nucleic acid-binding proteins"/>
    <property type="match status" value="1"/>
</dbReference>
<evidence type="ECO:0000256" key="12">
    <source>
        <dbReference type="ARBA" id="ARBA00022917"/>
    </source>
</evidence>
<dbReference type="InterPro" id="IPR045060">
    <property type="entry name" value="Phe-tRNA-ligase_IIc_bsu"/>
</dbReference>
<evidence type="ECO:0000256" key="13">
    <source>
        <dbReference type="ARBA" id="ARBA00023146"/>
    </source>
</evidence>
<feature type="binding site" evidence="15">
    <location>
        <position position="463"/>
    </location>
    <ligand>
        <name>Mg(2+)</name>
        <dbReference type="ChEBI" id="CHEBI:18420"/>
        <note>shared with alpha subunit</note>
    </ligand>
</feature>
<dbReference type="InterPro" id="IPR005146">
    <property type="entry name" value="B3/B4_tRNA-bd"/>
</dbReference>
<evidence type="ECO:0000256" key="8">
    <source>
        <dbReference type="ARBA" id="ARBA00022741"/>
    </source>
</evidence>
<evidence type="ECO:0000259" key="19">
    <source>
        <dbReference type="PROSITE" id="PS51483"/>
    </source>
</evidence>
<evidence type="ECO:0000256" key="1">
    <source>
        <dbReference type="ARBA" id="ARBA00004496"/>
    </source>
</evidence>
<evidence type="ECO:0000256" key="4">
    <source>
        <dbReference type="ARBA" id="ARBA00022490"/>
    </source>
</evidence>
<dbReference type="PROSITE" id="PS51447">
    <property type="entry name" value="FDX_ACB"/>
    <property type="match status" value="1"/>
</dbReference>
<gene>
    <name evidence="15 20" type="primary">pheT</name>
    <name evidence="20" type="ORF">ADS77_20105</name>
</gene>
<keyword evidence="13 15" id="KW-0030">Aminoacyl-tRNA synthetase</keyword>
<dbReference type="FunFam" id="3.30.70.380:FF:000001">
    <property type="entry name" value="Phenylalanine--tRNA ligase beta subunit"/>
    <property type="match status" value="1"/>
</dbReference>
<dbReference type="AlphaFoldDB" id="A0A0N1ECS1"/>
<dbReference type="InterPro" id="IPR045864">
    <property type="entry name" value="aa-tRNA-synth_II/BPL/LPL"/>
</dbReference>
<evidence type="ECO:0000256" key="5">
    <source>
        <dbReference type="ARBA" id="ARBA00022555"/>
    </source>
</evidence>
<accession>A0A0N1ECS1</accession>
<evidence type="ECO:0000259" key="18">
    <source>
        <dbReference type="PROSITE" id="PS51447"/>
    </source>
</evidence>
<evidence type="ECO:0000313" key="20">
    <source>
        <dbReference type="EMBL" id="KPH56783.1"/>
    </source>
</evidence>
<evidence type="ECO:0000259" key="17">
    <source>
        <dbReference type="PROSITE" id="PS50886"/>
    </source>
</evidence>
<feature type="binding site" evidence="15">
    <location>
        <position position="460"/>
    </location>
    <ligand>
        <name>Mg(2+)</name>
        <dbReference type="ChEBI" id="CHEBI:18420"/>
        <note>shared with alpha subunit</note>
    </ligand>
</feature>
<dbReference type="FunFam" id="2.40.50.140:FF:000045">
    <property type="entry name" value="Phenylalanine--tRNA ligase beta subunit"/>
    <property type="match status" value="1"/>
</dbReference>
<dbReference type="NCBIfam" id="TIGR00472">
    <property type="entry name" value="pheT_bact"/>
    <property type="match status" value="1"/>
</dbReference>
<comment type="caution">
    <text evidence="20">The sequence shown here is derived from an EMBL/GenBank/DDBJ whole genome shotgun (WGS) entry which is preliminary data.</text>
</comment>
<keyword evidence="21" id="KW-1185">Reference proteome</keyword>
<dbReference type="GO" id="GO:0005524">
    <property type="term" value="F:ATP binding"/>
    <property type="evidence" value="ECO:0007669"/>
    <property type="project" value="UniProtKB-UniRule"/>
</dbReference>
<keyword evidence="9 15" id="KW-0067">ATP-binding</keyword>
<dbReference type="PANTHER" id="PTHR10947:SF0">
    <property type="entry name" value="PHENYLALANINE--TRNA LIGASE BETA SUBUNIT"/>
    <property type="match status" value="1"/>
</dbReference>
<dbReference type="SMART" id="SM00874">
    <property type="entry name" value="B5"/>
    <property type="match status" value="1"/>
</dbReference>
<name>A0A0N1ECS1_9GAMM</name>